<dbReference type="SUPFAM" id="SSF103247">
    <property type="entry name" value="TT1751-like"/>
    <property type="match status" value="1"/>
</dbReference>
<name>A0A1U9NMN8_9BACT</name>
<dbReference type="CDD" id="cd14797">
    <property type="entry name" value="DUF302"/>
    <property type="match status" value="1"/>
</dbReference>
<organism evidence="2 3">
    <name type="scientific">Anaerohalosphaera lusitana</name>
    <dbReference type="NCBI Taxonomy" id="1936003"/>
    <lineage>
        <taxon>Bacteria</taxon>
        <taxon>Pseudomonadati</taxon>
        <taxon>Planctomycetota</taxon>
        <taxon>Phycisphaerae</taxon>
        <taxon>Sedimentisphaerales</taxon>
        <taxon>Anaerohalosphaeraceae</taxon>
        <taxon>Anaerohalosphaera</taxon>
    </lineage>
</organism>
<dbReference type="AlphaFoldDB" id="A0A1U9NMN8"/>
<sequence>MTLVQLCKPEYAADILTTDRHTSCFMPCTMSVWEDDSGKVYLSKINLGLMGKMFGGNIAKVMGGQVVKDEHEILKGLLKE</sequence>
<evidence type="ECO:0000259" key="1">
    <source>
        <dbReference type="Pfam" id="PF03625"/>
    </source>
</evidence>
<dbReference type="STRING" id="1936003.STSP2_02356"/>
<accession>A0A1U9NMN8</accession>
<dbReference type="KEGG" id="alus:STSP2_02356"/>
<dbReference type="RefSeq" id="WP_169853169.1">
    <property type="nucleotide sequence ID" value="NZ_CP019791.1"/>
</dbReference>
<feature type="domain" description="DUF302" evidence="1">
    <location>
        <begin position="2"/>
        <end position="43"/>
    </location>
</feature>
<evidence type="ECO:0000313" key="3">
    <source>
        <dbReference type="Proteomes" id="UP000189674"/>
    </source>
</evidence>
<dbReference type="EMBL" id="CP019791">
    <property type="protein sequence ID" value="AQT69169.1"/>
    <property type="molecule type" value="Genomic_DNA"/>
</dbReference>
<dbReference type="Gene3D" id="3.30.310.70">
    <property type="entry name" value="TT1751-like domain"/>
    <property type="match status" value="1"/>
</dbReference>
<proteinExistence type="predicted"/>
<dbReference type="InterPro" id="IPR005180">
    <property type="entry name" value="DUF302"/>
</dbReference>
<dbReference type="Pfam" id="PF03625">
    <property type="entry name" value="DUF302"/>
    <property type="match status" value="1"/>
</dbReference>
<dbReference type="InterPro" id="IPR035923">
    <property type="entry name" value="TT1751-like_sf"/>
</dbReference>
<protein>
    <recommendedName>
        <fullName evidence="1">DUF302 domain-containing protein</fullName>
    </recommendedName>
</protein>
<reference evidence="3" key="1">
    <citation type="submission" date="2017-02" db="EMBL/GenBank/DDBJ databases">
        <title>Comparative genomics and description of representatives of a novel lineage of planctomycetes thriving in anoxic sediments.</title>
        <authorList>
            <person name="Spring S."/>
            <person name="Bunk B."/>
            <person name="Sproer C."/>
        </authorList>
    </citation>
    <scope>NUCLEOTIDE SEQUENCE [LARGE SCALE GENOMIC DNA]</scope>
    <source>
        <strain evidence="3">ST-NAGAB-D1</strain>
    </source>
</reference>
<gene>
    <name evidence="2" type="ORF">STSP2_02356</name>
</gene>
<dbReference type="Proteomes" id="UP000189674">
    <property type="component" value="Chromosome"/>
</dbReference>
<evidence type="ECO:0000313" key="2">
    <source>
        <dbReference type="EMBL" id="AQT69169.1"/>
    </source>
</evidence>
<keyword evidence="3" id="KW-1185">Reference proteome</keyword>